<evidence type="ECO:0000256" key="7">
    <source>
        <dbReference type="ARBA" id="ARBA00023239"/>
    </source>
</evidence>
<name>U2HVJ5_9SPHI</name>
<keyword evidence="2 8" id="KW-0645">Protease</keyword>
<reference evidence="9 10" key="1">
    <citation type="journal article" date="2013" name="Genome Announc.">
        <title>The Draft Genome Sequence of Sphingomonas paucimobilis Strain HER1398 (Proteobacteria), Host to the Giant PAU Phage, Indicates That It Is a Member of the Genus Sphingobacterium (Bacteroidetes).</title>
        <authorList>
            <person name="White R.A.III."/>
            <person name="Suttle C.A."/>
        </authorList>
    </citation>
    <scope>NUCLEOTIDE SEQUENCE [LARGE SCALE GENOMIC DNA]</scope>
    <source>
        <strain evidence="9 10">HER1398</strain>
    </source>
</reference>
<dbReference type="InterPro" id="IPR036590">
    <property type="entry name" value="SRAP-like"/>
</dbReference>
<keyword evidence="5" id="KW-0190">Covalent protein-DNA linkage</keyword>
<dbReference type="OrthoDB" id="9782620at2"/>
<evidence type="ECO:0000313" key="9">
    <source>
        <dbReference type="EMBL" id="ERJ59295.1"/>
    </source>
</evidence>
<keyword evidence="10" id="KW-1185">Reference proteome</keyword>
<evidence type="ECO:0000256" key="1">
    <source>
        <dbReference type="ARBA" id="ARBA00008136"/>
    </source>
</evidence>
<dbReference type="EMBL" id="ATDL01000015">
    <property type="protein sequence ID" value="ERJ59295.1"/>
    <property type="molecule type" value="Genomic_DNA"/>
</dbReference>
<evidence type="ECO:0000256" key="4">
    <source>
        <dbReference type="ARBA" id="ARBA00022801"/>
    </source>
</evidence>
<dbReference type="Gene3D" id="3.90.1680.10">
    <property type="entry name" value="SOS response associated peptidase-like"/>
    <property type="match status" value="1"/>
</dbReference>
<dbReference type="GO" id="GO:0008233">
    <property type="term" value="F:peptidase activity"/>
    <property type="evidence" value="ECO:0007669"/>
    <property type="project" value="UniProtKB-KW"/>
</dbReference>
<dbReference type="GO" id="GO:0003697">
    <property type="term" value="F:single-stranded DNA binding"/>
    <property type="evidence" value="ECO:0007669"/>
    <property type="project" value="InterPro"/>
</dbReference>
<proteinExistence type="inferred from homology"/>
<evidence type="ECO:0000256" key="5">
    <source>
        <dbReference type="ARBA" id="ARBA00023124"/>
    </source>
</evidence>
<dbReference type="STRING" id="1346330.M472_10970"/>
<protein>
    <recommendedName>
        <fullName evidence="8">Abasic site processing protein</fullName>
        <ecNumber evidence="8">3.4.-.-</ecNumber>
    </recommendedName>
</protein>
<accession>U2HVJ5</accession>
<keyword evidence="4 8" id="KW-0378">Hydrolase</keyword>
<dbReference type="PATRIC" id="fig|1346330.5.peg.2630"/>
<dbReference type="RefSeq" id="WP_021070790.1">
    <property type="nucleotide sequence ID" value="NZ_ATDL01000015.1"/>
</dbReference>
<sequence>MCWDISFSSDIELVKKSFPAIRDERKKIDYDYSYFENVQAITFPAYPIIYKDKNGSGLALREMEWGVLPLYIQDPKLQTDRRRSMVNIRSERILEDKKSYWYRLRNQRCLIPVTGTYEHRAISGWKKKVPYFIAEAGRDIFYIPGLYQWHEVVDQDGVIDTVGSFGMLTRTANEVMSQIHNNGPNKHRMPLYLPADLEQQWLEDLGEEDMAPIFHFEMPSAQLTYHPVYTLRGYPTRPDQKHRYEPFKWEGLPELGNDTPNNNSLF</sequence>
<dbReference type="Proteomes" id="UP000016584">
    <property type="component" value="Unassembled WGS sequence"/>
</dbReference>
<dbReference type="EC" id="3.4.-.-" evidence="8"/>
<dbReference type="eggNOG" id="COG2135">
    <property type="taxonomic scope" value="Bacteria"/>
</dbReference>
<evidence type="ECO:0000256" key="2">
    <source>
        <dbReference type="ARBA" id="ARBA00022670"/>
    </source>
</evidence>
<keyword evidence="3" id="KW-0227">DNA damage</keyword>
<comment type="caution">
    <text evidence="9">The sequence shown here is derived from an EMBL/GenBank/DDBJ whole genome shotgun (WGS) entry which is preliminary data.</text>
</comment>
<evidence type="ECO:0000256" key="8">
    <source>
        <dbReference type="RuleBase" id="RU364100"/>
    </source>
</evidence>
<dbReference type="GO" id="GO:0016829">
    <property type="term" value="F:lyase activity"/>
    <property type="evidence" value="ECO:0007669"/>
    <property type="project" value="UniProtKB-KW"/>
</dbReference>
<keyword evidence="6" id="KW-0238">DNA-binding</keyword>
<dbReference type="Pfam" id="PF02586">
    <property type="entry name" value="SRAP"/>
    <property type="match status" value="1"/>
</dbReference>
<dbReference type="AlphaFoldDB" id="U2HVJ5"/>
<dbReference type="GO" id="GO:0106300">
    <property type="term" value="P:protein-DNA covalent cross-linking repair"/>
    <property type="evidence" value="ECO:0007669"/>
    <property type="project" value="InterPro"/>
</dbReference>
<organism evidence="9 10">
    <name type="scientific">Sphingobacterium paucimobilis HER1398</name>
    <dbReference type="NCBI Taxonomy" id="1346330"/>
    <lineage>
        <taxon>Bacteria</taxon>
        <taxon>Pseudomonadati</taxon>
        <taxon>Bacteroidota</taxon>
        <taxon>Sphingobacteriia</taxon>
        <taxon>Sphingobacteriales</taxon>
        <taxon>Sphingobacteriaceae</taxon>
        <taxon>Sphingobacterium</taxon>
    </lineage>
</organism>
<evidence type="ECO:0000256" key="3">
    <source>
        <dbReference type="ARBA" id="ARBA00022763"/>
    </source>
</evidence>
<comment type="similarity">
    <text evidence="1 8">Belongs to the SOS response-associated peptidase family.</text>
</comment>
<evidence type="ECO:0000256" key="6">
    <source>
        <dbReference type="ARBA" id="ARBA00023125"/>
    </source>
</evidence>
<gene>
    <name evidence="9" type="ORF">M472_10970</name>
</gene>
<dbReference type="PANTHER" id="PTHR13604:SF0">
    <property type="entry name" value="ABASIC SITE PROCESSING PROTEIN HMCES"/>
    <property type="match status" value="1"/>
</dbReference>
<dbReference type="GO" id="GO:0006508">
    <property type="term" value="P:proteolysis"/>
    <property type="evidence" value="ECO:0007669"/>
    <property type="project" value="UniProtKB-KW"/>
</dbReference>
<dbReference type="SUPFAM" id="SSF143081">
    <property type="entry name" value="BB1717-like"/>
    <property type="match status" value="1"/>
</dbReference>
<dbReference type="PANTHER" id="PTHR13604">
    <property type="entry name" value="DC12-RELATED"/>
    <property type="match status" value="1"/>
</dbReference>
<dbReference type="InterPro" id="IPR003738">
    <property type="entry name" value="SRAP"/>
</dbReference>
<keyword evidence="7" id="KW-0456">Lyase</keyword>
<evidence type="ECO:0000313" key="10">
    <source>
        <dbReference type="Proteomes" id="UP000016584"/>
    </source>
</evidence>